<organism evidence="1 2">
    <name type="scientific">Acuticoccus mangrovi</name>
    <dbReference type="NCBI Taxonomy" id="2796142"/>
    <lineage>
        <taxon>Bacteria</taxon>
        <taxon>Pseudomonadati</taxon>
        <taxon>Pseudomonadota</taxon>
        <taxon>Alphaproteobacteria</taxon>
        <taxon>Hyphomicrobiales</taxon>
        <taxon>Amorphaceae</taxon>
        <taxon>Acuticoccus</taxon>
    </lineage>
</organism>
<reference evidence="1" key="1">
    <citation type="submission" date="2020-12" db="EMBL/GenBank/DDBJ databases">
        <title>Bacterial taxonomy.</title>
        <authorList>
            <person name="Pan X."/>
        </authorList>
    </citation>
    <scope>NUCLEOTIDE SEQUENCE</scope>
    <source>
        <strain evidence="1">B2012</strain>
    </source>
</reference>
<dbReference type="InterPro" id="IPR003789">
    <property type="entry name" value="Asn/Gln_tRNA_amidoTrase-B-like"/>
</dbReference>
<name>A0A934IEA1_9HYPH</name>
<dbReference type="EMBL" id="JAEKJA010000003">
    <property type="protein sequence ID" value="MBJ3774994.1"/>
    <property type="molecule type" value="Genomic_DNA"/>
</dbReference>
<dbReference type="GO" id="GO:0016884">
    <property type="term" value="F:carbon-nitrogen ligase activity, with glutamine as amido-N-donor"/>
    <property type="evidence" value="ECO:0007669"/>
    <property type="project" value="InterPro"/>
</dbReference>
<gene>
    <name evidence="1" type="ORF">JCR33_04800</name>
</gene>
<dbReference type="Pfam" id="PF09424">
    <property type="entry name" value="YqeY"/>
    <property type="match status" value="1"/>
</dbReference>
<keyword evidence="2" id="KW-1185">Reference proteome</keyword>
<dbReference type="AlphaFoldDB" id="A0A934IEA1"/>
<proteinExistence type="predicted"/>
<dbReference type="PANTHER" id="PTHR28055">
    <property type="entry name" value="ALTERED INHERITANCE OF MITOCHONDRIA PROTEIN 41, MITOCHONDRIAL"/>
    <property type="match status" value="1"/>
</dbReference>
<evidence type="ECO:0000313" key="1">
    <source>
        <dbReference type="EMBL" id="MBJ3774994.1"/>
    </source>
</evidence>
<dbReference type="RefSeq" id="WP_198880891.1">
    <property type="nucleotide sequence ID" value="NZ_JAEKJA010000003.1"/>
</dbReference>
<protein>
    <submittedName>
        <fullName evidence="1">GatB/YqeY domain-containing protein</fullName>
    </submittedName>
</protein>
<dbReference type="SUPFAM" id="SSF89095">
    <property type="entry name" value="GatB/YqeY motif"/>
    <property type="match status" value="1"/>
</dbReference>
<dbReference type="Gene3D" id="1.10.10.410">
    <property type="match status" value="1"/>
</dbReference>
<sequence>MIVREQLQTAIREAAERDDRRRLCTLRLIQTAIRDRDQAHCVGNGEKITESEVAALLDRMIKQREEQLAARNTAENDEQIGREIETIREFVPRLMDDSSLRTACKQVVTEIGAAGLRDVGRTISALKKRYPGQLDLGRASCVVKGMLR</sequence>
<dbReference type="InterPro" id="IPR042184">
    <property type="entry name" value="YqeY/Aim41_N"/>
</dbReference>
<dbReference type="Gene3D" id="1.10.1510.10">
    <property type="entry name" value="Uncharacterised protein YqeY/AIM41 PF09424, N-terminal domain"/>
    <property type="match status" value="1"/>
</dbReference>
<comment type="caution">
    <text evidence="1">The sequence shown here is derived from an EMBL/GenBank/DDBJ whole genome shotgun (WGS) entry which is preliminary data.</text>
</comment>
<evidence type="ECO:0000313" key="2">
    <source>
        <dbReference type="Proteomes" id="UP000609531"/>
    </source>
</evidence>
<accession>A0A934IEA1</accession>
<dbReference type="PANTHER" id="PTHR28055:SF1">
    <property type="entry name" value="ALTERED INHERITANCE OF MITOCHONDRIA PROTEIN 41, MITOCHONDRIAL"/>
    <property type="match status" value="1"/>
</dbReference>
<dbReference type="InterPro" id="IPR019004">
    <property type="entry name" value="YqeY/Aim41"/>
</dbReference>
<dbReference type="InterPro" id="IPR023168">
    <property type="entry name" value="GatB_Yqey_C_2"/>
</dbReference>
<dbReference type="Proteomes" id="UP000609531">
    <property type="component" value="Unassembled WGS sequence"/>
</dbReference>